<dbReference type="PANTHER" id="PTHR13393:SF0">
    <property type="entry name" value="RNA N6-ADENOSINE-METHYLTRANSFERASE METTL16"/>
    <property type="match status" value="1"/>
</dbReference>
<protein>
    <recommendedName>
        <fullName evidence="6">U6 small nuclear RNA (adenine-(43)-N(6))-methyltransferase</fullName>
    </recommendedName>
</protein>
<evidence type="ECO:0000313" key="4">
    <source>
        <dbReference type="EMBL" id="PFH55961.1"/>
    </source>
</evidence>
<dbReference type="EMBL" id="LAZP02000704">
    <property type="protein sequence ID" value="PFH55961.1"/>
    <property type="molecule type" value="Genomic_DNA"/>
</dbReference>
<reference evidence="4 5" key="1">
    <citation type="journal article" date="2015" name="BMC Genomics">
        <title>Gene expression during zombie ant biting behavior reflects the complexity underlying fungal parasitic behavioral manipulation.</title>
        <authorList>
            <person name="de Bekker C."/>
            <person name="Ohm R.A."/>
            <person name="Loreto R.G."/>
            <person name="Sebastian A."/>
            <person name="Albert I."/>
            <person name="Merrow M."/>
            <person name="Brachmann A."/>
            <person name="Hughes D.P."/>
        </authorList>
    </citation>
    <scope>NUCLEOTIDE SEQUENCE [LARGE SCALE GENOMIC DNA]</scope>
    <source>
        <strain evidence="4 5">SC16a</strain>
    </source>
</reference>
<dbReference type="GO" id="GO:0005634">
    <property type="term" value="C:nucleus"/>
    <property type="evidence" value="ECO:0007669"/>
    <property type="project" value="TreeGrafter"/>
</dbReference>
<keyword evidence="2" id="KW-0808">Transferase</keyword>
<dbReference type="STRING" id="268505.A0A2A9P4R0"/>
<dbReference type="Pfam" id="PF05971">
    <property type="entry name" value="Methyltransf_10"/>
    <property type="match status" value="1"/>
</dbReference>
<organism evidence="4 5">
    <name type="scientific">Ophiocordyceps unilateralis</name>
    <name type="common">Zombie-ant fungus</name>
    <name type="synonym">Torrubia unilateralis</name>
    <dbReference type="NCBI Taxonomy" id="268505"/>
    <lineage>
        <taxon>Eukaryota</taxon>
        <taxon>Fungi</taxon>
        <taxon>Dikarya</taxon>
        <taxon>Ascomycota</taxon>
        <taxon>Pezizomycotina</taxon>
        <taxon>Sordariomycetes</taxon>
        <taxon>Hypocreomycetidae</taxon>
        <taxon>Hypocreales</taxon>
        <taxon>Ophiocordycipitaceae</taxon>
        <taxon>Ophiocordyceps</taxon>
    </lineage>
</organism>
<comment type="caution">
    <text evidence="4">The sequence shown here is derived from an EMBL/GenBank/DDBJ whole genome shotgun (WGS) entry which is preliminary data.</text>
</comment>
<dbReference type="SUPFAM" id="SSF53335">
    <property type="entry name" value="S-adenosyl-L-methionine-dependent methyltransferases"/>
    <property type="match status" value="1"/>
</dbReference>
<dbReference type="OrthoDB" id="514248at2759"/>
<feature type="compositionally biased region" description="Basic and acidic residues" evidence="3">
    <location>
        <begin position="1"/>
        <end position="12"/>
    </location>
</feature>
<dbReference type="InterPro" id="IPR010286">
    <property type="entry name" value="METTL16/RlmF"/>
</dbReference>
<keyword evidence="5" id="KW-1185">Reference proteome</keyword>
<accession>A0A2A9P4R0</accession>
<dbReference type="InterPro" id="IPR029063">
    <property type="entry name" value="SAM-dependent_MTases_sf"/>
</dbReference>
<dbReference type="Proteomes" id="UP000037136">
    <property type="component" value="Unassembled WGS sequence"/>
</dbReference>
<proteinExistence type="predicted"/>
<dbReference type="PANTHER" id="PTHR13393">
    <property type="entry name" value="SAM-DEPENDENT METHYLTRANSFERASE"/>
    <property type="match status" value="1"/>
</dbReference>
<name>A0A2A9P4R0_OPHUN</name>
<sequence length="454" mass="50146">MCSVRKLDDDKTFPQPDPSAKDGRFHSLYLEPPDFKRLARCDPDFAALVSGRRLDFGDPASVMQLSKTLLKLDFGLDLVLPQDRLCPPIPNRHNYVLWLKGLLDTSSYSPPGQELLGLDIGTGASCIYPLVACVQRPWSFVATDIDAESLAWARRNVQLNKLGHRIRVVDRNADDDLIPLDHLGLDSIDFVMTNPPFYASEADMLESARRKARPPWSACTGSRTEMVVEGGEVAFVGRIMSESLVLGRRVGWYSATLGFYASVANLVGRLKEHDIHNYAVTEFVQGAKTRRWAVAWSFGPMRPSQAVARGIKATSDLLPAATEAEVASSALPTECVGEFVRRLKNAIEALDLMSWTWDAQALEGTGRAPGRVWARAWRRKKKLEAEKATDDGPMHEAEPACVLGFRVEIRVALRLVSVRCRWLEGVDAAAFESFQGFLQAAARTAFADGGGERG</sequence>
<dbReference type="CDD" id="cd02440">
    <property type="entry name" value="AdoMet_MTases"/>
    <property type="match status" value="1"/>
</dbReference>
<feature type="region of interest" description="Disordered" evidence="3">
    <location>
        <begin position="1"/>
        <end position="20"/>
    </location>
</feature>
<evidence type="ECO:0000313" key="5">
    <source>
        <dbReference type="Proteomes" id="UP000037136"/>
    </source>
</evidence>
<evidence type="ECO:0000256" key="2">
    <source>
        <dbReference type="ARBA" id="ARBA00022679"/>
    </source>
</evidence>
<dbReference type="GO" id="GO:0008168">
    <property type="term" value="F:methyltransferase activity"/>
    <property type="evidence" value="ECO:0007669"/>
    <property type="project" value="UniProtKB-KW"/>
</dbReference>
<keyword evidence="1" id="KW-0489">Methyltransferase</keyword>
<dbReference type="GO" id="GO:0070475">
    <property type="term" value="P:rRNA base methylation"/>
    <property type="evidence" value="ECO:0007669"/>
    <property type="project" value="TreeGrafter"/>
</dbReference>
<dbReference type="AlphaFoldDB" id="A0A2A9P4R0"/>
<evidence type="ECO:0008006" key="6">
    <source>
        <dbReference type="Google" id="ProtNLM"/>
    </source>
</evidence>
<dbReference type="Gene3D" id="3.40.50.150">
    <property type="entry name" value="Vaccinia Virus protein VP39"/>
    <property type="match status" value="1"/>
</dbReference>
<evidence type="ECO:0000256" key="1">
    <source>
        <dbReference type="ARBA" id="ARBA00022603"/>
    </source>
</evidence>
<reference evidence="4 5" key="2">
    <citation type="journal article" date="2017" name="Sci. Rep.">
        <title>Ant-infecting Ophiocordyceps genomes reveal a high diversity of potential behavioral manipulation genes and a possible major role for enterotoxins.</title>
        <authorList>
            <person name="de Bekker C."/>
            <person name="Ohm R.A."/>
            <person name="Evans H.C."/>
            <person name="Brachmann A."/>
            <person name="Hughes D.P."/>
        </authorList>
    </citation>
    <scope>NUCLEOTIDE SEQUENCE [LARGE SCALE GENOMIC DNA]</scope>
    <source>
        <strain evidence="4 5">SC16a</strain>
    </source>
</reference>
<evidence type="ECO:0000256" key="3">
    <source>
        <dbReference type="SAM" id="MobiDB-lite"/>
    </source>
</evidence>
<gene>
    <name evidence="4" type="ORF">XA68_17321</name>
</gene>